<protein>
    <submittedName>
        <fullName evidence="2">Uncharacterized protein</fullName>
    </submittedName>
</protein>
<keyword evidence="1" id="KW-0472">Membrane</keyword>
<dbReference type="EMBL" id="MU839827">
    <property type="protein sequence ID" value="KAK1761516.1"/>
    <property type="molecule type" value="Genomic_DNA"/>
</dbReference>
<feature type="transmembrane region" description="Helical" evidence="1">
    <location>
        <begin position="87"/>
        <end position="105"/>
    </location>
</feature>
<accession>A0AAJ0FAL7</accession>
<feature type="transmembrane region" description="Helical" evidence="1">
    <location>
        <begin position="58"/>
        <end position="75"/>
    </location>
</feature>
<dbReference type="Proteomes" id="UP001239445">
    <property type="component" value="Unassembled WGS sequence"/>
</dbReference>
<proteinExistence type="predicted"/>
<evidence type="ECO:0000313" key="3">
    <source>
        <dbReference type="Proteomes" id="UP001239445"/>
    </source>
</evidence>
<feature type="transmembrane region" description="Helical" evidence="1">
    <location>
        <begin position="227"/>
        <end position="248"/>
    </location>
</feature>
<feature type="transmembrane region" description="Helical" evidence="1">
    <location>
        <begin position="28"/>
        <end position="46"/>
    </location>
</feature>
<comment type="caution">
    <text evidence="2">The sequence shown here is derived from an EMBL/GenBank/DDBJ whole genome shotgun (WGS) entry which is preliminary data.</text>
</comment>
<gene>
    <name evidence="2" type="ORF">QBC47DRAFT_370315</name>
</gene>
<evidence type="ECO:0000256" key="1">
    <source>
        <dbReference type="SAM" id="Phobius"/>
    </source>
</evidence>
<reference evidence="2" key="1">
    <citation type="submission" date="2023-06" db="EMBL/GenBank/DDBJ databases">
        <title>Genome-scale phylogeny and comparative genomics of the fungal order Sordariales.</title>
        <authorList>
            <consortium name="Lawrence Berkeley National Laboratory"/>
            <person name="Hensen N."/>
            <person name="Bonometti L."/>
            <person name="Westerberg I."/>
            <person name="Brannstrom I.O."/>
            <person name="Guillou S."/>
            <person name="Cros-Aarteil S."/>
            <person name="Calhoun S."/>
            <person name="Haridas S."/>
            <person name="Kuo A."/>
            <person name="Mondo S."/>
            <person name="Pangilinan J."/>
            <person name="Riley R."/>
            <person name="Labutti K."/>
            <person name="Andreopoulos B."/>
            <person name="Lipzen A."/>
            <person name="Chen C."/>
            <person name="Yanf M."/>
            <person name="Daum C."/>
            <person name="Ng V."/>
            <person name="Clum A."/>
            <person name="Steindorff A."/>
            <person name="Ohm R."/>
            <person name="Martin F."/>
            <person name="Silar P."/>
            <person name="Natvig D."/>
            <person name="Lalanne C."/>
            <person name="Gautier V."/>
            <person name="Ament-Velasquez S.L."/>
            <person name="Kruys A."/>
            <person name="Hutchinson M.I."/>
            <person name="Powell A.J."/>
            <person name="Barry K."/>
            <person name="Miller A.N."/>
            <person name="Grigoriev I.V."/>
            <person name="Debuchy R."/>
            <person name="Gladieux P."/>
            <person name="Thoren M.H."/>
            <person name="Johannesson H."/>
        </authorList>
    </citation>
    <scope>NUCLEOTIDE SEQUENCE</scope>
    <source>
        <strain evidence="2">PSN4</strain>
    </source>
</reference>
<evidence type="ECO:0000313" key="2">
    <source>
        <dbReference type="EMBL" id="KAK1761516.1"/>
    </source>
</evidence>
<keyword evidence="1" id="KW-1133">Transmembrane helix</keyword>
<feature type="transmembrane region" description="Helical" evidence="1">
    <location>
        <begin position="268"/>
        <end position="291"/>
    </location>
</feature>
<feature type="transmembrane region" description="Helical" evidence="1">
    <location>
        <begin position="168"/>
        <end position="191"/>
    </location>
</feature>
<dbReference type="AlphaFoldDB" id="A0AAJ0FAL7"/>
<keyword evidence="3" id="KW-1185">Reference proteome</keyword>
<name>A0AAJ0FAL7_9PEZI</name>
<organism evidence="2 3">
    <name type="scientific">Echria macrotheca</name>
    <dbReference type="NCBI Taxonomy" id="438768"/>
    <lineage>
        <taxon>Eukaryota</taxon>
        <taxon>Fungi</taxon>
        <taxon>Dikarya</taxon>
        <taxon>Ascomycota</taxon>
        <taxon>Pezizomycotina</taxon>
        <taxon>Sordariomycetes</taxon>
        <taxon>Sordariomycetidae</taxon>
        <taxon>Sordariales</taxon>
        <taxon>Schizotheciaceae</taxon>
        <taxon>Echria</taxon>
    </lineage>
</organism>
<feature type="transmembrane region" description="Helical" evidence="1">
    <location>
        <begin position="112"/>
        <end position="133"/>
    </location>
</feature>
<sequence>MAGGRTTYAEGSCRLIGEGDLYGVGVRISYYLFFFATLLAIFRRTISSTTKTGPIGKCAEAINILTFAILIVLIRNTMDGSFATLEWFLTYPTILVTFISLCFALPRLDNAGILLCYALTLSLLTICQPWLYWRHIDQGRKPECPVYYWFFGVRNFYDNTWTTFFKTMSIIACIIGILFFFVALWLAFWMVGWRVLLHLADPDGHRGADANGANNGQLRQKGKRRWFVLRLVGIAVLFFAGIVTMLMTENTIAVNQIDLSDTPLGSTSQLIPFLTGLLSFLSTLYSCIPFLKIFDGCLRRGLGLGKPSTEYIAVGSVASGSRVNLHGNGSPGGFGSYKSSQNGSYNGRYGV</sequence>
<keyword evidence="1" id="KW-0812">Transmembrane</keyword>